<organism evidence="3">
    <name type="scientific">Streptomyces sp. NBC_01401</name>
    <dbReference type="NCBI Taxonomy" id="2903854"/>
    <lineage>
        <taxon>Bacteria</taxon>
        <taxon>Bacillati</taxon>
        <taxon>Actinomycetota</taxon>
        <taxon>Actinomycetes</taxon>
        <taxon>Kitasatosporales</taxon>
        <taxon>Streptomycetaceae</taxon>
        <taxon>Streptomyces</taxon>
    </lineage>
</organism>
<evidence type="ECO:0000256" key="1">
    <source>
        <dbReference type="SAM" id="Phobius"/>
    </source>
</evidence>
<accession>A0AAU3GWC2</accession>
<keyword evidence="1" id="KW-0812">Transmembrane</keyword>
<protein>
    <submittedName>
        <fullName evidence="3">DUF4129 domain-containing protein</fullName>
    </submittedName>
</protein>
<keyword evidence="1" id="KW-0472">Membrane</keyword>
<dbReference type="InterPro" id="IPR025403">
    <property type="entry name" value="TgpA-like_C"/>
</dbReference>
<gene>
    <name evidence="3" type="ORF">OG626_22500</name>
</gene>
<reference evidence="3" key="1">
    <citation type="submission" date="2022-10" db="EMBL/GenBank/DDBJ databases">
        <title>The complete genomes of actinobacterial strains from the NBC collection.</title>
        <authorList>
            <person name="Joergensen T.S."/>
            <person name="Alvarez Arevalo M."/>
            <person name="Sterndorff E.B."/>
            <person name="Faurdal D."/>
            <person name="Vuksanovic O."/>
            <person name="Mourched A.-S."/>
            <person name="Charusanti P."/>
            <person name="Shaw S."/>
            <person name="Blin K."/>
            <person name="Weber T."/>
        </authorList>
    </citation>
    <scope>NUCLEOTIDE SEQUENCE</scope>
    <source>
        <strain evidence="3">NBC_01401</strain>
    </source>
</reference>
<sequence>MTGAGGTTAAVRLILAGGDIPVDTSRVPAREAARDELSDPMYHEHDPNLLERGLDRFWDWIGDLFAGAAGAAPGGPLGLVVLVLVVIGLGAALWWRLGTPRRTVHLAETLFGDTARSAADHRTTAAAHAEARRWTEAVQERMRALVRSLEDRAVLGPRPGRTADEAAAEAGLLMPAHADRLRAAARVFDEVTYGGRTADEAAYLTLRTLDLDLEATKPSPATTGAAREAAG</sequence>
<keyword evidence="1" id="KW-1133">Transmembrane helix</keyword>
<dbReference type="AlphaFoldDB" id="A0AAU3GWC2"/>
<dbReference type="EMBL" id="CP109535">
    <property type="protein sequence ID" value="WTY97461.1"/>
    <property type="molecule type" value="Genomic_DNA"/>
</dbReference>
<proteinExistence type="predicted"/>
<evidence type="ECO:0000313" key="3">
    <source>
        <dbReference type="EMBL" id="WTY97461.1"/>
    </source>
</evidence>
<dbReference type="Pfam" id="PF13559">
    <property type="entry name" value="DUF4129"/>
    <property type="match status" value="1"/>
</dbReference>
<evidence type="ECO:0000259" key="2">
    <source>
        <dbReference type="Pfam" id="PF13559"/>
    </source>
</evidence>
<feature type="domain" description="Protein-glutamine gamma-glutamyltransferase-like C-terminal" evidence="2">
    <location>
        <begin position="141"/>
        <end position="209"/>
    </location>
</feature>
<name>A0AAU3GWC2_9ACTN</name>
<feature type="transmembrane region" description="Helical" evidence="1">
    <location>
        <begin position="77"/>
        <end position="95"/>
    </location>
</feature>